<dbReference type="SUPFAM" id="SSF54928">
    <property type="entry name" value="RNA-binding domain, RBD"/>
    <property type="match status" value="1"/>
</dbReference>
<keyword evidence="1 2" id="KW-0694">RNA-binding</keyword>
<evidence type="ECO:0000313" key="5">
    <source>
        <dbReference type="EMBL" id="CAF1031506.1"/>
    </source>
</evidence>
<dbReference type="InterPro" id="IPR000504">
    <property type="entry name" value="RRM_dom"/>
</dbReference>
<dbReference type="EMBL" id="CAJNOH010000409">
    <property type="protein sequence ID" value="CAF1031506.1"/>
    <property type="molecule type" value="Genomic_DNA"/>
</dbReference>
<organism evidence="5 6">
    <name type="scientific">Rotaria sordida</name>
    <dbReference type="NCBI Taxonomy" id="392033"/>
    <lineage>
        <taxon>Eukaryota</taxon>
        <taxon>Metazoa</taxon>
        <taxon>Spiralia</taxon>
        <taxon>Gnathifera</taxon>
        <taxon>Rotifera</taxon>
        <taxon>Eurotatoria</taxon>
        <taxon>Bdelloidea</taxon>
        <taxon>Philodinida</taxon>
        <taxon>Philodinidae</taxon>
        <taxon>Rotaria</taxon>
    </lineage>
</organism>
<evidence type="ECO:0000313" key="6">
    <source>
        <dbReference type="Proteomes" id="UP000663854"/>
    </source>
</evidence>
<accession>A0A814J2U5</accession>
<evidence type="ECO:0000256" key="2">
    <source>
        <dbReference type="PROSITE-ProRule" id="PRU00176"/>
    </source>
</evidence>
<sequence length="254" mass="29097">MDEEKLCKLFSTYGTVTDYKIARDQYNRSKGFGFVSFLQSSMAENAVANLNNLKLDNGKNLYVCFLPNKQNHHKKQRETYIKSYADRNISMSYMNGNIDDRKLNETFTTNGKIRSATVTTIKDQSQDYGFVNSSTTNEAIDDMNGKELDSKSLYVKTNKSSKKSRVSAFHRYTNITSFARSQRSSSASSSLSRLSSRIHSLFKDHPFQYETVENSNINRRSSSSNSLSIEFNQEINHRKNTTSNNENEKHESEI</sequence>
<dbReference type="Gene3D" id="3.30.70.330">
    <property type="match status" value="2"/>
</dbReference>
<dbReference type="PANTHER" id="PTHR48027">
    <property type="entry name" value="HETEROGENEOUS NUCLEAR RIBONUCLEOPROTEIN 87F-RELATED"/>
    <property type="match status" value="1"/>
</dbReference>
<dbReference type="InterPro" id="IPR012677">
    <property type="entry name" value="Nucleotide-bd_a/b_plait_sf"/>
</dbReference>
<evidence type="ECO:0000256" key="3">
    <source>
        <dbReference type="SAM" id="MobiDB-lite"/>
    </source>
</evidence>
<comment type="caution">
    <text evidence="5">The sequence shown here is derived from an EMBL/GenBank/DDBJ whole genome shotgun (WGS) entry which is preliminary data.</text>
</comment>
<feature type="domain" description="RRM" evidence="4">
    <location>
        <begin position="1"/>
        <end position="68"/>
    </location>
</feature>
<dbReference type="InterPro" id="IPR035979">
    <property type="entry name" value="RBD_domain_sf"/>
</dbReference>
<feature type="domain" description="RRM" evidence="4">
    <location>
        <begin position="87"/>
        <end position="160"/>
    </location>
</feature>
<dbReference type="InterPro" id="IPR052462">
    <property type="entry name" value="SLIRP/GR-RBP-like"/>
</dbReference>
<dbReference type="Proteomes" id="UP000663854">
    <property type="component" value="Unassembled WGS sequence"/>
</dbReference>
<dbReference type="GO" id="GO:0003723">
    <property type="term" value="F:RNA binding"/>
    <property type="evidence" value="ECO:0007669"/>
    <property type="project" value="UniProtKB-UniRule"/>
</dbReference>
<protein>
    <recommendedName>
        <fullName evidence="4">RRM domain-containing protein</fullName>
    </recommendedName>
</protein>
<gene>
    <name evidence="5" type="ORF">PYM288_LOCUS16160</name>
</gene>
<dbReference type="SMART" id="SM00360">
    <property type="entry name" value="RRM"/>
    <property type="match status" value="2"/>
</dbReference>
<name>A0A814J2U5_9BILA</name>
<feature type="region of interest" description="Disordered" evidence="3">
    <location>
        <begin position="233"/>
        <end position="254"/>
    </location>
</feature>
<evidence type="ECO:0000256" key="1">
    <source>
        <dbReference type="ARBA" id="ARBA00022884"/>
    </source>
</evidence>
<dbReference type="AlphaFoldDB" id="A0A814J2U5"/>
<proteinExistence type="predicted"/>
<evidence type="ECO:0000259" key="4">
    <source>
        <dbReference type="PROSITE" id="PS50102"/>
    </source>
</evidence>
<reference evidence="5" key="1">
    <citation type="submission" date="2021-02" db="EMBL/GenBank/DDBJ databases">
        <authorList>
            <person name="Nowell W R."/>
        </authorList>
    </citation>
    <scope>NUCLEOTIDE SEQUENCE</scope>
</reference>
<dbReference type="Pfam" id="PF00076">
    <property type="entry name" value="RRM_1"/>
    <property type="match status" value="2"/>
</dbReference>
<dbReference type="PROSITE" id="PS50102">
    <property type="entry name" value="RRM"/>
    <property type="match status" value="2"/>
</dbReference>